<dbReference type="AlphaFoldDB" id="A7A910"/>
<proteinExistence type="predicted"/>
<name>A7A910_BIFAD</name>
<reference evidence="1 2" key="2">
    <citation type="submission" date="2007-05" db="EMBL/GenBank/DDBJ databases">
        <title>Draft genome sequence of Bifidobacterium adolescentis (L2-32).</title>
        <authorList>
            <person name="Sudarsanam P."/>
            <person name="Ley R."/>
            <person name="Guruge J."/>
            <person name="Turnbaugh P.J."/>
            <person name="Mahowald M."/>
            <person name="Liep D."/>
            <person name="Gordon J."/>
        </authorList>
    </citation>
    <scope>NUCLEOTIDE SEQUENCE [LARGE SCALE GENOMIC DNA]</scope>
    <source>
        <strain evidence="1 2">L2-32</strain>
    </source>
</reference>
<protein>
    <submittedName>
        <fullName evidence="1">Uncharacterized protein</fullName>
    </submittedName>
</protein>
<reference evidence="1 2" key="1">
    <citation type="submission" date="2007-04" db="EMBL/GenBank/DDBJ databases">
        <authorList>
            <person name="Fulton L."/>
            <person name="Clifton S."/>
            <person name="Fulton B."/>
            <person name="Xu J."/>
            <person name="Minx P."/>
            <person name="Pepin K.H."/>
            <person name="Johnson M."/>
            <person name="Thiruvilangam P."/>
            <person name="Bhonagiri V."/>
            <person name="Nash W.E."/>
            <person name="Mardis E.R."/>
            <person name="Wilson R.K."/>
        </authorList>
    </citation>
    <scope>NUCLEOTIDE SEQUENCE [LARGE SCALE GENOMIC DNA]</scope>
    <source>
        <strain evidence="1 2">L2-32</strain>
    </source>
</reference>
<evidence type="ECO:0000313" key="2">
    <source>
        <dbReference type="Proteomes" id="UP000003773"/>
    </source>
</evidence>
<gene>
    <name evidence="1" type="ORF">BIFADO_02353</name>
</gene>
<dbReference type="Proteomes" id="UP000003773">
    <property type="component" value="Unassembled WGS sequence"/>
</dbReference>
<dbReference type="HOGENOM" id="CLU_3340724_0_0_11"/>
<organism evidence="1 2">
    <name type="scientific">Bifidobacterium adolescentis L2-32</name>
    <dbReference type="NCBI Taxonomy" id="411481"/>
    <lineage>
        <taxon>Bacteria</taxon>
        <taxon>Bacillati</taxon>
        <taxon>Actinomycetota</taxon>
        <taxon>Actinomycetes</taxon>
        <taxon>Bifidobacteriales</taxon>
        <taxon>Bifidobacteriaceae</taxon>
        <taxon>Bifidobacterium</taxon>
    </lineage>
</organism>
<dbReference type="EMBL" id="AAXD02000074">
    <property type="protein sequence ID" value="EDN82225.1"/>
    <property type="molecule type" value="Genomic_DNA"/>
</dbReference>
<accession>A7A910</accession>
<sequence length="37" mass="4222">MLGRTTYAQVFGDDNLRINHTVIFESIISFLSFAGMR</sequence>
<evidence type="ECO:0000313" key="1">
    <source>
        <dbReference type="EMBL" id="EDN82225.1"/>
    </source>
</evidence>
<comment type="caution">
    <text evidence="1">The sequence shown here is derived from an EMBL/GenBank/DDBJ whole genome shotgun (WGS) entry which is preliminary data.</text>
</comment>